<evidence type="ECO:0000313" key="3">
    <source>
        <dbReference type="EMBL" id="VDC64050.1"/>
    </source>
</evidence>
<accession>A0A3P5YSA5</accession>
<gene>
    <name evidence="3" type="ORF">BRAA09T41661Z</name>
    <name evidence="2" type="ORF">BRAPAZ1V2_A09P75750.2</name>
</gene>
<name>A0A3P5YSA5_BRACM</name>
<dbReference type="Gene3D" id="1.20.1260.60">
    <property type="entry name" value="Vacuolar protein sorting-associated protein Ist1"/>
    <property type="match status" value="1"/>
</dbReference>
<dbReference type="PANTHER" id="PTHR12161:SF64">
    <property type="entry name" value="(RAPE) HYPOTHETICAL PROTEIN"/>
    <property type="match status" value="1"/>
</dbReference>
<reference evidence="3" key="1">
    <citation type="submission" date="2018-11" db="EMBL/GenBank/DDBJ databases">
        <authorList>
            <consortium name="Genoscope - CEA"/>
            <person name="William W."/>
        </authorList>
    </citation>
    <scope>NUCLEOTIDE SEQUENCE</scope>
</reference>
<dbReference type="InterPro" id="IPR042277">
    <property type="entry name" value="IST1-like"/>
</dbReference>
<sequence length="120" mass="14039">MSVLFIVFKEVKKKNALLGRSFKTNKFKALLNLALSRLSILKNQRQVRCSQAISDVTDLLNLGHHENAYHRVDHVIKDQNTLDVLFFIHGYFTLLLDRVHLLEHNTTHLLRYLTIFKRGI</sequence>
<dbReference type="Gramene" id="A09p75750.2_BraZ1">
    <property type="protein sequence ID" value="A09p75750.2_BraZ1.CDS"/>
    <property type="gene ID" value="A09g75750.2_BraZ1"/>
</dbReference>
<evidence type="ECO:0000313" key="2">
    <source>
        <dbReference type="EMBL" id="CAG7867108.1"/>
    </source>
</evidence>
<comment type="similarity">
    <text evidence="1">Belongs to the IST1 family.</text>
</comment>
<dbReference type="PANTHER" id="PTHR12161">
    <property type="entry name" value="IST1 FAMILY MEMBER"/>
    <property type="match status" value="1"/>
</dbReference>
<dbReference type="AlphaFoldDB" id="A0A3P5YSA5"/>
<organism evidence="3">
    <name type="scientific">Brassica campestris</name>
    <name type="common">Field mustard</name>
    <dbReference type="NCBI Taxonomy" id="3711"/>
    <lineage>
        <taxon>Eukaryota</taxon>
        <taxon>Viridiplantae</taxon>
        <taxon>Streptophyta</taxon>
        <taxon>Embryophyta</taxon>
        <taxon>Tracheophyta</taxon>
        <taxon>Spermatophyta</taxon>
        <taxon>Magnoliopsida</taxon>
        <taxon>eudicotyledons</taxon>
        <taxon>Gunneridae</taxon>
        <taxon>Pentapetalae</taxon>
        <taxon>rosids</taxon>
        <taxon>malvids</taxon>
        <taxon>Brassicales</taxon>
        <taxon>Brassicaceae</taxon>
        <taxon>Brassiceae</taxon>
        <taxon>Brassica</taxon>
    </lineage>
</organism>
<protein>
    <submittedName>
        <fullName evidence="2">Uncharacterized protein</fullName>
    </submittedName>
</protein>
<proteinExistence type="inferred from homology"/>
<dbReference type="EMBL" id="LR031568">
    <property type="protein sequence ID" value="VDC64050.1"/>
    <property type="molecule type" value="Genomic_DNA"/>
</dbReference>
<dbReference type="EMBL" id="LS974625">
    <property type="protein sequence ID" value="CAG7867108.1"/>
    <property type="molecule type" value="Genomic_DNA"/>
</dbReference>
<dbReference type="GO" id="GO:0015031">
    <property type="term" value="P:protein transport"/>
    <property type="evidence" value="ECO:0007669"/>
    <property type="project" value="InterPro"/>
</dbReference>
<dbReference type="Pfam" id="PF03398">
    <property type="entry name" value="Ist1"/>
    <property type="match status" value="1"/>
</dbReference>
<evidence type="ECO:0000256" key="1">
    <source>
        <dbReference type="ARBA" id="ARBA00005536"/>
    </source>
</evidence>
<dbReference type="InterPro" id="IPR005061">
    <property type="entry name" value="Ist1"/>
</dbReference>
<dbReference type="Proteomes" id="UP000694005">
    <property type="component" value="Chromosome A09"/>
</dbReference>